<dbReference type="InterPro" id="IPR051317">
    <property type="entry name" value="Gfo/Idh/MocA_oxidoreduct"/>
</dbReference>
<evidence type="ECO:0000256" key="2">
    <source>
        <dbReference type="ARBA" id="ARBA00023002"/>
    </source>
</evidence>
<feature type="region of interest" description="Disordered" evidence="3">
    <location>
        <begin position="321"/>
        <end position="341"/>
    </location>
</feature>
<dbReference type="SUPFAM" id="SSF51658">
    <property type="entry name" value="Xylose isomerase-like"/>
    <property type="match status" value="1"/>
</dbReference>
<dbReference type="Pfam" id="PF01408">
    <property type="entry name" value="GFO_IDH_MocA"/>
    <property type="match status" value="1"/>
</dbReference>
<dbReference type="Gene3D" id="3.20.20.150">
    <property type="entry name" value="Divalent-metal-dependent TIM barrel enzymes"/>
    <property type="match status" value="1"/>
</dbReference>
<evidence type="ECO:0000313" key="7">
    <source>
        <dbReference type="EMBL" id="MCU4975969.1"/>
    </source>
</evidence>
<dbReference type="SUPFAM" id="SSF55347">
    <property type="entry name" value="Glyceraldehyde-3-phosphate dehydrogenase-like, C-terminal domain"/>
    <property type="match status" value="1"/>
</dbReference>
<evidence type="ECO:0000259" key="4">
    <source>
        <dbReference type="Pfam" id="PF01261"/>
    </source>
</evidence>
<dbReference type="Gene3D" id="3.40.50.720">
    <property type="entry name" value="NAD(P)-binding Rossmann-like Domain"/>
    <property type="match status" value="1"/>
</dbReference>
<dbReference type="SUPFAM" id="SSF51735">
    <property type="entry name" value="NAD(P)-binding Rossmann-fold domains"/>
    <property type="match status" value="1"/>
</dbReference>
<dbReference type="EMBL" id="JAOPKB010000031">
    <property type="protein sequence ID" value="MCU4975969.1"/>
    <property type="molecule type" value="Genomic_DNA"/>
</dbReference>
<dbReference type="PANTHER" id="PTHR43708:SF5">
    <property type="entry name" value="CONSERVED EXPRESSED OXIDOREDUCTASE (EUROFUNG)-RELATED"/>
    <property type="match status" value="1"/>
</dbReference>
<dbReference type="GO" id="GO:0000166">
    <property type="term" value="F:nucleotide binding"/>
    <property type="evidence" value="ECO:0007669"/>
    <property type="project" value="InterPro"/>
</dbReference>
<dbReference type="Pfam" id="PF01261">
    <property type="entry name" value="AP_endonuc_2"/>
    <property type="match status" value="1"/>
</dbReference>
<dbReference type="Proteomes" id="UP001321018">
    <property type="component" value="Unassembled WGS sequence"/>
</dbReference>
<feature type="domain" description="Xylose isomerase-like TIM barrel" evidence="4">
    <location>
        <begin position="372"/>
        <end position="607"/>
    </location>
</feature>
<evidence type="ECO:0000259" key="5">
    <source>
        <dbReference type="Pfam" id="PF01408"/>
    </source>
</evidence>
<dbReference type="InterPro" id="IPR013022">
    <property type="entry name" value="Xyl_isomerase-like_TIM-brl"/>
</dbReference>
<evidence type="ECO:0000313" key="8">
    <source>
        <dbReference type="Proteomes" id="UP001320972"/>
    </source>
</evidence>
<accession>A0AAP2Z5J0</accession>
<comment type="similarity">
    <text evidence="1">Belongs to the Gfo/Idh/MocA family.</text>
</comment>
<feature type="domain" description="Gfo/Idh/MocA-like oxidoreductase N-terminal" evidence="5">
    <location>
        <begin position="7"/>
        <end position="122"/>
    </location>
</feature>
<keyword evidence="8" id="KW-1185">Reference proteome</keyword>
<dbReference type="PANTHER" id="PTHR43708">
    <property type="entry name" value="CONSERVED EXPRESSED OXIDOREDUCTASE (EUROFUNG)"/>
    <property type="match status" value="1"/>
</dbReference>
<dbReference type="RefSeq" id="WP_338006166.1">
    <property type="nucleotide sequence ID" value="NZ_JAOPKA010000027.1"/>
</dbReference>
<protein>
    <submittedName>
        <fullName evidence="6">TIM barrel protein</fullName>
    </submittedName>
</protein>
<dbReference type="GO" id="GO:0016491">
    <property type="term" value="F:oxidoreductase activity"/>
    <property type="evidence" value="ECO:0007669"/>
    <property type="project" value="UniProtKB-KW"/>
</dbReference>
<dbReference type="EMBL" id="JAOPKA010000027">
    <property type="protein sequence ID" value="MCU4744359.1"/>
    <property type="molecule type" value="Genomic_DNA"/>
</dbReference>
<gene>
    <name evidence="7" type="ORF">OB955_25170</name>
    <name evidence="6" type="ORF">OB960_23570</name>
</gene>
<evidence type="ECO:0000313" key="6">
    <source>
        <dbReference type="EMBL" id="MCU4744359.1"/>
    </source>
</evidence>
<sequence length="614" mass="68169">MSQYQSLIVGCGARGRQHGVALSTNDHFELVGLCDLVEERATNLAADLDISKTYTDLHEAIKETEPMHVSCITPPTIRASIVEEILSHDIASLTIEKPAANTLEEVEEIVRIAEKTDTRVTVCLETLWADEIRAVNRWVEDGRIGNIERIVGTTKGGLMAQGTHFVHMLDWMFDETPELVRCFVEGPSGLDPTRNDRIPGHSEPMDALLEITYSNDLSAFLHHGVHAPDVPAQAGTFWLEYRLDVVGSDGQASFVHGDHAEVITADGHRRIDARDFDEDGYMTRNLYDTLAAVLDGERTDHPADLESALETHRTLDAAMRSAHQSRAISPKRRPPATGRTTNEHLRRALTGRKPITVSTLLYGDRNRETTLESLASLGIESIDLWSVSSFATHFETRESAEAIAADLNQFGMEVPVVSVFDDGDVTEKLDIAASLGANVAVMGGRSPDRPETWNRAQLIEWLDHADDRGLTLAFENHLDTLETTAEMRALLEALDHPAAGICLAPPHLSLAGERVERAIVELGAAIDVLYLWDMECGADRTAADAIWWDRPDSQVPGGGGAIDFDRLFDLAVEYCPDAHWVVCYHGTEEWEGKRIDESVRRSLRFLEERRSRFF</sequence>
<dbReference type="Proteomes" id="UP001320972">
    <property type="component" value="Unassembled WGS sequence"/>
</dbReference>
<evidence type="ECO:0000256" key="1">
    <source>
        <dbReference type="ARBA" id="ARBA00010928"/>
    </source>
</evidence>
<proteinExistence type="inferred from homology"/>
<reference evidence="6 8" key="1">
    <citation type="submission" date="2022-09" db="EMBL/GenBank/DDBJ databases">
        <title>Enrichment on poylsaccharides allowed isolation of novel metabolic and taxonomic groups of Haloarchaea.</title>
        <authorList>
            <person name="Sorokin D.Y."/>
            <person name="Elcheninov A.G."/>
            <person name="Khizhniak T.V."/>
            <person name="Kolganova T.V."/>
            <person name="Kublanov I.V."/>
        </authorList>
    </citation>
    <scope>NUCLEOTIDE SEQUENCE</scope>
    <source>
        <strain evidence="7 8">AArc-m2/3/4</strain>
        <strain evidence="6">AArc-xg1-1</strain>
    </source>
</reference>
<organism evidence="6 9">
    <name type="scientific">Natronoglomus mannanivorans</name>
    <dbReference type="NCBI Taxonomy" id="2979990"/>
    <lineage>
        <taxon>Archaea</taxon>
        <taxon>Methanobacteriati</taxon>
        <taxon>Methanobacteriota</taxon>
        <taxon>Stenosarchaea group</taxon>
        <taxon>Halobacteria</taxon>
        <taxon>Halobacteriales</taxon>
        <taxon>Natrialbaceae</taxon>
        <taxon>Natronoglomus</taxon>
    </lineage>
</organism>
<evidence type="ECO:0000313" key="9">
    <source>
        <dbReference type="Proteomes" id="UP001321018"/>
    </source>
</evidence>
<dbReference type="InterPro" id="IPR036291">
    <property type="entry name" value="NAD(P)-bd_dom_sf"/>
</dbReference>
<dbReference type="Gene3D" id="3.30.360.10">
    <property type="entry name" value="Dihydrodipicolinate Reductase, domain 2"/>
    <property type="match status" value="1"/>
</dbReference>
<dbReference type="AlphaFoldDB" id="A0AAP2Z5J0"/>
<dbReference type="InterPro" id="IPR000683">
    <property type="entry name" value="Gfo/Idh/MocA-like_OxRdtase_N"/>
</dbReference>
<comment type="caution">
    <text evidence="6">The sequence shown here is derived from an EMBL/GenBank/DDBJ whole genome shotgun (WGS) entry which is preliminary data.</text>
</comment>
<name>A0AAP2Z5J0_9EURY</name>
<dbReference type="InterPro" id="IPR036237">
    <property type="entry name" value="Xyl_isomerase-like_sf"/>
</dbReference>
<keyword evidence="2" id="KW-0560">Oxidoreductase</keyword>
<evidence type="ECO:0000256" key="3">
    <source>
        <dbReference type="SAM" id="MobiDB-lite"/>
    </source>
</evidence>